<gene>
    <name evidence="6" type="ORF">BN973_00503</name>
</gene>
<accession>A0A024JS36</accession>
<name>A0A024JS36_9MYCO</name>
<feature type="domain" description="IclR-ED" evidence="5">
    <location>
        <begin position="80"/>
        <end position="257"/>
    </location>
</feature>
<dbReference type="STRING" id="47839.BN973_00503"/>
<dbReference type="HOGENOM" id="CLU_062618_6_2_11"/>
<evidence type="ECO:0000259" key="5">
    <source>
        <dbReference type="PROSITE" id="PS51078"/>
    </source>
</evidence>
<dbReference type="InterPro" id="IPR005471">
    <property type="entry name" value="Tscrpt_reg_IclR_N"/>
</dbReference>
<dbReference type="EMBL" id="HG964446">
    <property type="protein sequence ID" value="CDO86162.1"/>
    <property type="molecule type" value="Genomic_DNA"/>
</dbReference>
<sequence length="263" mass="27448">MLMVSPNSDSSADATQQRDPVAQRILLVLEACAAMKRPPTMTDLVEATGLAKTTVHRMCWKLVELGLLERSADGFCIGTKIFALANANPIISEVRVAAMPHLVELQRCAGASNLAILTGGKALVIDGLFNQELRPGPLLGVGLPLHCTAVGKAIAASLDADYREQLLGSGLLPAATRRTIVHPAMIRRHLERVAAEGVALSHEEFQLGTRGVAAAFAVSNGTTAAIGCVGAWNNAAISRSAARVAAAAASLQRTLSSTEKPAC</sequence>
<dbReference type="SMART" id="SM00346">
    <property type="entry name" value="HTH_ICLR"/>
    <property type="match status" value="1"/>
</dbReference>
<dbReference type="Gene3D" id="1.10.10.10">
    <property type="entry name" value="Winged helix-like DNA-binding domain superfamily/Winged helix DNA-binding domain"/>
    <property type="match status" value="1"/>
</dbReference>
<keyword evidence="1" id="KW-0805">Transcription regulation</keyword>
<dbReference type="SUPFAM" id="SSF46785">
    <property type="entry name" value="Winged helix' DNA-binding domain"/>
    <property type="match status" value="1"/>
</dbReference>
<dbReference type="InterPro" id="IPR029016">
    <property type="entry name" value="GAF-like_dom_sf"/>
</dbReference>
<dbReference type="InterPro" id="IPR036388">
    <property type="entry name" value="WH-like_DNA-bd_sf"/>
</dbReference>
<dbReference type="PANTHER" id="PTHR30136">
    <property type="entry name" value="HELIX-TURN-HELIX TRANSCRIPTIONAL REGULATOR, ICLR FAMILY"/>
    <property type="match status" value="1"/>
</dbReference>
<dbReference type="Proteomes" id="UP000028880">
    <property type="component" value="Unassembled WGS sequence"/>
</dbReference>
<dbReference type="InterPro" id="IPR036390">
    <property type="entry name" value="WH_DNA-bd_sf"/>
</dbReference>
<reference evidence="6" key="1">
    <citation type="journal article" date="2014" name="Genome Announc.">
        <title>Draft Genome Sequence of Mycobacterium triplex DSM 44626.</title>
        <authorList>
            <person name="Sassi M."/>
            <person name="Croce O."/>
            <person name="Robert C."/>
            <person name="Raoult D."/>
            <person name="Drancourt M."/>
        </authorList>
    </citation>
    <scope>NUCLEOTIDE SEQUENCE [LARGE SCALE GENOMIC DNA]</scope>
    <source>
        <strain evidence="6">DSM 44626</strain>
    </source>
</reference>
<dbReference type="PROSITE" id="PS51078">
    <property type="entry name" value="ICLR_ED"/>
    <property type="match status" value="1"/>
</dbReference>
<reference evidence="6" key="2">
    <citation type="submission" date="2014-04" db="EMBL/GenBank/DDBJ databases">
        <authorList>
            <person name="Urmite Genomes U."/>
        </authorList>
    </citation>
    <scope>NUCLEOTIDE SEQUENCE</scope>
    <source>
        <strain evidence="6">DSM 44626</strain>
    </source>
</reference>
<protein>
    <submittedName>
        <fullName evidence="6">Regulatory protein</fullName>
    </submittedName>
</protein>
<dbReference type="GO" id="GO:0003700">
    <property type="term" value="F:DNA-binding transcription factor activity"/>
    <property type="evidence" value="ECO:0007669"/>
    <property type="project" value="TreeGrafter"/>
</dbReference>
<dbReference type="eggNOG" id="COG1414">
    <property type="taxonomic scope" value="Bacteria"/>
</dbReference>
<evidence type="ECO:0000256" key="1">
    <source>
        <dbReference type="ARBA" id="ARBA00023015"/>
    </source>
</evidence>
<dbReference type="GO" id="GO:0003677">
    <property type="term" value="F:DNA binding"/>
    <property type="evidence" value="ECO:0007669"/>
    <property type="project" value="UniProtKB-KW"/>
</dbReference>
<evidence type="ECO:0000256" key="3">
    <source>
        <dbReference type="ARBA" id="ARBA00023163"/>
    </source>
</evidence>
<keyword evidence="2" id="KW-0238">DNA-binding</keyword>
<dbReference type="GO" id="GO:0045892">
    <property type="term" value="P:negative regulation of DNA-templated transcription"/>
    <property type="evidence" value="ECO:0007669"/>
    <property type="project" value="TreeGrafter"/>
</dbReference>
<evidence type="ECO:0000256" key="2">
    <source>
        <dbReference type="ARBA" id="ARBA00023125"/>
    </source>
</evidence>
<dbReference type="Pfam" id="PF09339">
    <property type="entry name" value="HTH_IclR"/>
    <property type="match status" value="1"/>
</dbReference>
<organism evidence="6">
    <name type="scientific">Mycobacterium triplex</name>
    <dbReference type="NCBI Taxonomy" id="47839"/>
    <lineage>
        <taxon>Bacteria</taxon>
        <taxon>Bacillati</taxon>
        <taxon>Actinomycetota</taxon>
        <taxon>Actinomycetes</taxon>
        <taxon>Mycobacteriales</taxon>
        <taxon>Mycobacteriaceae</taxon>
        <taxon>Mycobacterium</taxon>
        <taxon>Mycobacterium simiae complex</taxon>
    </lineage>
</organism>
<evidence type="ECO:0000259" key="4">
    <source>
        <dbReference type="PROSITE" id="PS51077"/>
    </source>
</evidence>
<dbReference type="AlphaFoldDB" id="A0A024JS36"/>
<evidence type="ECO:0000313" key="6">
    <source>
        <dbReference type="EMBL" id="CDO86162.1"/>
    </source>
</evidence>
<dbReference type="InterPro" id="IPR014757">
    <property type="entry name" value="Tscrpt_reg_IclR_C"/>
</dbReference>
<dbReference type="PANTHER" id="PTHR30136:SF24">
    <property type="entry name" value="HTH-TYPE TRANSCRIPTIONAL REPRESSOR ALLR"/>
    <property type="match status" value="1"/>
</dbReference>
<keyword evidence="3" id="KW-0804">Transcription</keyword>
<dbReference type="PROSITE" id="PS51077">
    <property type="entry name" value="HTH_ICLR"/>
    <property type="match status" value="1"/>
</dbReference>
<proteinExistence type="predicted"/>
<feature type="domain" description="HTH iclR-type" evidence="4">
    <location>
        <begin position="19"/>
        <end position="79"/>
    </location>
</feature>
<dbReference type="Pfam" id="PF01614">
    <property type="entry name" value="IclR_C"/>
    <property type="match status" value="1"/>
</dbReference>
<dbReference type="SUPFAM" id="SSF55781">
    <property type="entry name" value="GAF domain-like"/>
    <property type="match status" value="1"/>
</dbReference>
<dbReference type="InterPro" id="IPR050707">
    <property type="entry name" value="HTH_MetabolicPath_Reg"/>
</dbReference>
<dbReference type="Gene3D" id="3.30.450.40">
    <property type="match status" value="1"/>
</dbReference>
<dbReference type="OrthoDB" id="60629at2"/>